<gene>
    <name evidence="2" type="ORF">PAC_14250</name>
</gene>
<dbReference type="Gene3D" id="2.60.40.420">
    <property type="entry name" value="Cupredoxins - blue copper proteins"/>
    <property type="match status" value="1"/>
</dbReference>
<dbReference type="CDD" id="cd00920">
    <property type="entry name" value="Cupredoxin"/>
    <property type="match status" value="1"/>
</dbReference>
<dbReference type="Proteomes" id="UP000184330">
    <property type="component" value="Unassembled WGS sequence"/>
</dbReference>
<organism evidence="2 3">
    <name type="scientific">Phialocephala subalpina</name>
    <dbReference type="NCBI Taxonomy" id="576137"/>
    <lineage>
        <taxon>Eukaryota</taxon>
        <taxon>Fungi</taxon>
        <taxon>Dikarya</taxon>
        <taxon>Ascomycota</taxon>
        <taxon>Pezizomycotina</taxon>
        <taxon>Leotiomycetes</taxon>
        <taxon>Helotiales</taxon>
        <taxon>Mollisiaceae</taxon>
        <taxon>Phialocephala</taxon>
        <taxon>Phialocephala fortinii species complex</taxon>
    </lineage>
</organism>
<dbReference type="AlphaFoldDB" id="A0A1L7XH51"/>
<dbReference type="OrthoDB" id="2331100at2759"/>
<accession>A0A1L7XH51</accession>
<dbReference type="InterPro" id="IPR008972">
    <property type="entry name" value="Cupredoxin"/>
</dbReference>
<sequence>MQHSNPLLLVLFLISIVSSLTTRINQPSRIRIDIGSNGAPALVFTPDSIKAQVGDTLDFHFIDQNVVSSVLLGVENSPCTPAPAGADFFNSGPILGDPDGTNVFSVNVTSDSQMILYCGVGAHCQAGMVAVVNPDKLTTLKGYAKAATGVQMNLGPPNMTGGSFTQGTSGGPVIIGFAPGAGPQKSAAGPCVGTSRRAVGGGSCVARK</sequence>
<feature type="signal peptide" evidence="1">
    <location>
        <begin position="1"/>
        <end position="21"/>
    </location>
</feature>
<dbReference type="PANTHER" id="PTHR34883">
    <property type="entry name" value="SERINE-RICH PROTEIN, PUTATIVE-RELATED-RELATED"/>
    <property type="match status" value="1"/>
</dbReference>
<dbReference type="STRING" id="576137.A0A1L7XH51"/>
<feature type="chain" id="PRO_5012702049" description="Extracellular serine-rich protein" evidence="1">
    <location>
        <begin position="22"/>
        <end position="208"/>
    </location>
</feature>
<dbReference type="InterPro" id="IPR052953">
    <property type="entry name" value="Ser-rich/MCO-related"/>
</dbReference>
<protein>
    <recommendedName>
        <fullName evidence="4">Extracellular serine-rich protein</fullName>
    </recommendedName>
</protein>
<evidence type="ECO:0000313" key="3">
    <source>
        <dbReference type="Proteomes" id="UP000184330"/>
    </source>
</evidence>
<reference evidence="2 3" key="1">
    <citation type="submission" date="2016-03" db="EMBL/GenBank/DDBJ databases">
        <authorList>
            <person name="Ploux O."/>
        </authorList>
    </citation>
    <scope>NUCLEOTIDE SEQUENCE [LARGE SCALE GENOMIC DNA]</scope>
    <source>
        <strain evidence="2 3">UAMH 11012</strain>
    </source>
</reference>
<evidence type="ECO:0008006" key="4">
    <source>
        <dbReference type="Google" id="ProtNLM"/>
    </source>
</evidence>
<evidence type="ECO:0000313" key="2">
    <source>
        <dbReference type="EMBL" id="CZR64352.1"/>
    </source>
</evidence>
<proteinExistence type="predicted"/>
<keyword evidence="1" id="KW-0732">Signal</keyword>
<dbReference type="SUPFAM" id="SSF49503">
    <property type="entry name" value="Cupredoxins"/>
    <property type="match status" value="1"/>
</dbReference>
<evidence type="ECO:0000256" key="1">
    <source>
        <dbReference type="SAM" id="SignalP"/>
    </source>
</evidence>
<dbReference type="PANTHER" id="PTHR34883:SF20">
    <property type="entry name" value="PHYTOCYANIN DOMAIN-CONTAINING PROTEIN"/>
    <property type="match status" value="1"/>
</dbReference>
<dbReference type="EMBL" id="FJOG01000026">
    <property type="protein sequence ID" value="CZR64352.1"/>
    <property type="molecule type" value="Genomic_DNA"/>
</dbReference>
<name>A0A1L7XH51_9HELO</name>
<keyword evidence="3" id="KW-1185">Reference proteome</keyword>